<dbReference type="Gramene" id="CDP14230">
    <property type="protein sequence ID" value="CDP14230"/>
    <property type="gene ID" value="GSCOC_T00040503001"/>
</dbReference>
<accession>A0A068V0E4</accession>
<feature type="signal peptide" evidence="1">
    <location>
        <begin position="1"/>
        <end position="18"/>
    </location>
</feature>
<proteinExistence type="predicted"/>
<evidence type="ECO:0000313" key="2">
    <source>
        <dbReference type="EMBL" id="CDP14230.1"/>
    </source>
</evidence>
<evidence type="ECO:0000256" key="1">
    <source>
        <dbReference type="SAM" id="SignalP"/>
    </source>
</evidence>
<name>A0A068V0E4_COFCA</name>
<keyword evidence="1" id="KW-0732">Signal</keyword>
<protein>
    <submittedName>
        <fullName evidence="2">Uncharacterized protein</fullName>
    </submittedName>
</protein>
<sequence length="92" mass="9886">MVLLGLQLIFSLWVGGGGRMGLSDCSSWGGGGGVVDLTAIHGPNYVVISSKARRDFLLAVQQIAGLKFSNPVERRFVTELAMTLQQMWGKCS</sequence>
<dbReference type="PhylomeDB" id="A0A068V0E4"/>
<gene>
    <name evidence="2" type="ORF">GSCOC_T00040503001</name>
</gene>
<reference evidence="3" key="1">
    <citation type="journal article" date="2014" name="Science">
        <title>The coffee genome provides insight into the convergent evolution of caffeine biosynthesis.</title>
        <authorList>
            <person name="Denoeud F."/>
            <person name="Carretero-Paulet L."/>
            <person name="Dereeper A."/>
            <person name="Droc G."/>
            <person name="Guyot R."/>
            <person name="Pietrella M."/>
            <person name="Zheng C."/>
            <person name="Alberti A."/>
            <person name="Anthony F."/>
            <person name="Aprea G."/>
            <person name="Aury J.M."/>
            <person name="Bento P."/>
            <person name="Bernard M."/>
            <person name="Bocs S."/>
            <person name="Campa C."/>
            <person name="Cenci A."/>
            <person name="Combes M.C."/>
            <person name="Crouzillat D."/>
            <person name="Da Silva C."/>
            <person name="Daddiego L."/>
            <person name="De Bellis F."/>
            <person name="Dussert S."/>
            <person name="Garsmeur O."/>
            <person name="Gayraud T."/>
            <person name="Guignon V."/>
            <person name="Jahn K."/>
            <person name="Jamilloux V."/>
            <person name="Joet T."/>
            <person name="Labadie K."/>
            <person name="Lan T."/>
            <person name="Leclercq J."/>
            <person name="Lepelley M."/>
            <person name="Leroy T."/>
            <person name="Li L.T."/>
            <person name="Librado P."/>
            <person name="Lopez L."/>
            <person name="Munoz A."/>
            <person name="Noel B."/>
            <person name="Pallavicini A."/>
            <person name="Perrotta G."/>
            <person name="Poncet V."/>
            <person name="Pot D."/>
            <person name="Priyono X."/>
            <person name="Rigoreau M."/>
            <person name="Rouard M."/>
            <person name="Rozas J."/>
            <person name="Tranchant-Dubreuil C."/>
            <person name="VanBuren R."/>
            <person name="Zhang Q."/>
            <person name="Andrade A.C."/>
            <person name="Argout X."/>
            <person name="Bertrand B."/>
            <person name="de Kochko A."/>
            <person name="Graziosi G."/>
            <person name="Henry R.J."/>
            <person name="Jayarama X."/>
            <person name="Ming R."/>
            <person name="Nagai C."/>
            <person name="Rounsley S."/>
            <person name="Sankoff D."/>
            <person name="Giuliano G."/>
            <person name="Albert V.A."/>
            <person name="Wincker P."/>
            <person name="Lashermes P."/>
        </authorList>
    </citation>
    <scope>NUCLEOTIDE SEQUENCE [LARGE SCALE GENOMIC DNA]</scope>
    <source>
        <strain evidence="3">cv. DH200-94</strain>
    </source>
</reference>
<evidence type="ECO:0000313" key="3">
    <source>
        <dbReference type="Proteomes" id="UP000295252"/>
    </source>
</evidence>
<keyword evidence="3" id="KW-1185">Reference proteome</keyword>
<dbReference type="Proteomes" id="UP000295252">
    <property type="component" value="Chromosome VIII"/>
</dbReference>
<dbReference type="InParanoid" id="A0A068V0E4"/>
<dbReference type="EMBL" id="HG739165">
    <property type="protein sequence ID" value="CDP14230.1"/>
    <property type="molecule type" value="Genomic_DNA"/>
</dbReference>
<dbReference type="AlphaFoldDB" id="A0A068V0E4"/>
<organism evidence="2 3">
    <name type="scientific">Coffea canephora</name>
    <name type="common">Robusta coffee</name>
    <dbReference type="NCBI Taxonomy" id="49390"/>
    <lineage>
        <taxon>Eukaryota</taxon>
        <taxon>Viridiplantae</taxon>
        <taxon>Streptophyta</taxon>
        <taxon>Embryophyta</taxon>
        <taxon>Tracheophyta</taxon>
        <taxon>Spermatophyta</taxon>
        <taxon>Magnoliopsida</taxon>
        <taxon>eudicotyledons</taxon>
        <taxon>Gunneridae</taxon>
        <taxon>Pentapetalae</taxon>
        <taxon>asterids</taxon>
        <taxon>lamiids</taxon>
        <taxon>Gentianales</taxon>
        <taxon>Rubiaceae</taxon>
        <taxon>Ixoroideae</taxon>
        <taxon>Gardenieae complex</taxon>
        <taxon>Bertiereae - Coffeeae clade</taxon>
        <taxon>Coffeeae</taxon>
        <taxon>Coffea</taxon>
    </lineage>
</organism>
<feature type="chain" id="PRO_5001658406" evidence="1">
    <location>
        <begin position="19"/>
        <end position="92"/>
    </location>
</feature>